<reference evidence="2" key="2">
    <citation type="submission" date="2024-04" db="EMBL/GenBank/DDBJ databases">
        <authorList>
            <person name="Chen Y."/>
            <person name="Shah S."/>
            <person name="Dougan E. K."/>
            <person name="Thang M."/>
            <person name="Chan C."/>
        </authorList>
    </citation>
    <scope>NUCLEOTIDE SEQUENCE [LARGE SCALE GENOMIC DNA]</scope>
</reference>
<accession>A0A9P1C7R2</accession>
<dbReference type="InterPro" id="IPR019410">
    <property type="entry name" value="Methyltransf_16"/>
</dbReference>
<evidence type="ECO:0000313" key="2">
    <source>
        <dbReference type="EMBL" id="CAL1139994.1"/>
    </source>
</evidence>
<name>A0A9P1C7R2_9DINO</name>
<protein>
    <submittedName>
        <fullName evidence="3">Swarming motility protein YbiA</fullName>
    </submittedName>
</protein>
<dbReference type="InterPro" id="IPR029063">
    <property type="entry name" value="SAM-dependent_MTases_sf"/>
</dbReference>
<evidence type="ECO:0000313" key="1">
    <source>
        <dbReference type="EMBL" id="CAI3986619.1"/>
    </source>
</evidence>
<dbReference type="Gene3D" id="3.40.50.150">
    <property type="entry name" value="Vaccinia Virus protein VP39"/>
    <property type="match status" value="1"/>
</dbReference>
<dbReference type="Pfam" id="PF10294">
    <property type="entry name" value="Methyltransf_16"/>
    <property type="match status" value="1"/>
</dbReference>
<evidence type="ECO:0000313" key="4">
    <source>
        <dbReference type="Proteomes" id="UP001152797"/>
    </source>
</evidence>
<sequence>MPLLARNAALASVPDVAKVNGVAPVVPPMPNVQVRSLFWGEAEAKKFLEQHGPFDLILCCEVVYQLPQQVWEALQQTLRQLLVPGGRVVFAYQHRDGAEVTDAVFFQTLEQAANLRFDQEESLSNWDHLWDDADLRKVRRELCGI</sequence>
<comment type="caution">
    <text evidence="1">The sequence shown here is derived from an EMBL/GenBank/DDBJ whole genome shotgun (WGS) entry which is preliminary data.</text>
</comment>
<dbReference type="AlphaFoldDB" id="A0A9P1C7R2"/>
<dbReference type="EMBL" id="CAMXCT010001098">
    <property type="protein sequence ID" value="CAI3986619.1"/>
    <property type="molecule type" value="Genomic_DNA"/>
</dbReference>
<proteinExistence type="predicted"/>
<dbReference type="EMBL" id="CAMXCT030001098">
    <property type="protein sequence ID" value="CAL4773931.1"/>
    <property type="molecule type" value="Genomic_DNA"/>
</dbReference>
<reference evidence="1" key="1">
    <citation type="submission" date="2022-10" db="EMBL/GenBank/DDBJ databases">
        <authorList>
            <person name="Chen Y."/>
            <person name="Dougan E. K."/>
            <person name="Chan C."/>
            <person name="Rhodes N."/>
            <person name="Thang M."/>
        </authorList>
    </citation>
    <scope>NUCLEOTIDE SEQUENCE</scope>
</reference>
<dbReference type="SUPFAM" id="SSF53335">
    <property type="entry name" value="S-adenosyl-L-methionine-dependent methyltransferases"/>
    <property type="match status" value="1"/>
</dbReference>
<dbReference type="EMBL" id="CAMXCT020001098">
    <property type="protein sequence ID" value="CAL1139994.1"/>
    <property type="molecule type" value="Genomic_DNA"/>
</dbReference>
<dbReference type="Proteomes" id="UP001152797">
    <property type="component" value="Unassembled WGS sequence"/>
</dbReference>
<keyword evidence="4" id="KW-1185">Reference proteome</keyword>
<dbReference type="OrthoDB" id="408305at2759"/>
<gene>
    <name evidence="1" type="ORF">C1SCF055_LOCUS13962</name>
</gene>
<evidence type="ECO:0000313" key="3">
    <source>
        <dbReference type="EMBL" id="CAL4773931.1"/>
    </source>
</evidence>
<organism evidence="1">
    <name type="scientific">Cladocopium goreaui</name>
    <dbReference type="NCBI Taxonomy" id="2562237"/>
    <lineage>
        <taxon>Eukaryota</taxon>
        <taxon>Sar</taxon>
        <taxon>Alveolata</taxon>
        <taxon>Dinophyceae</taxon>
        <taxon>Suessiales</taxon>
        <taxon>Symbiodiniaceae</taxon>
        <taxon>Cladocopium</taxon>
    </lineage>
</organism>